<gene>
    <name evidence="2" type="ORF">PT974_11291</name>
</gene>
<sequence length="477" mass="53896">MPRLYGLFNRADPVAEEQQKHSARKEDVQLGTGPEKFAPWWPLLEEANRNNNLPHDAESERLPLTEENLNFVNERTNWKKRKVSFPWESSVEDSHPDSALSHSAAEFPFKLYQNGVLGPVHSKPPSNLKDLEKVLKCKPPEYTCYKKNLSAAKNPETLVWEILWLMWRFPTSPEYRTATCRDFDMIPLRAPFNAGLSVPCPDFVQGIEVHEFDSVRIEYIPGAVLFKNHTQSIALAHIAGEFYGISQSQETAQIHNAHAGAALVYARNHALEHIAYPDNEGESFIFTFTTDGATINFFAHYATKSDDGAVQYHQYPITSTNLGTSYTEFKKGWTQLHNCQQHAYDISHELKSLLHTHHVERGATSWACEANHAAPGDDARLTSDAGGIKHKLAKETIEALGDKKGDEEVPEGGVYNYVAEEESDANETVPTRRVQPRRRGRPKRQQAVSTEPLNATAIKKEVVEAKKPAPRKRRKRL</sequence>
<feature type="compositionally biased region" description="Basic residues" evidence="1">
    <location>
        <begin position="468"/>
        <end position="477"/>
    </location>
</feature>
<accession>A0ABR0S4T4</accession>
<feature type="region of interest" description="Disordered" evidence="1">
    <location>
        <begin position="419"/>
        <end position="477"/>
    </location>
</feature>
<evidence type="ECO:0000313" key="3">
    <source>
        <dbReference type="Proteomes" id="UP001338125"/>
    </source>
</evidence>
<protein>
    <submittedName>
        <fullName evidence="2">Uncharacterized protein</fullName>
    </submittedName>
</protein>
<dbReference type="EMBL" id="JAVFKD010000016">
    <property type="protein sequence ID" value="KAK5987173.1"/>
    <property type="molecule type" value="Genomic_DNA"/>
</dbReference>
<dbReference type="Proteomes" id="UP001338125">
    <property type="component" value="Unassembled WGS sequence"/>
</dbReference>
<proteinExistence type="predicted"/>
<evidence type="ECO:0000256" key="1">
    <source>
        <dbReference type="SAM" id="MobiDB-lite"/>
    </source>
</evidence>
<feature type="compositionally biased region" description="Basic and acidic residues" evidence="1">
    <location>
        <begin position="17"/>
        <end position="28"/>
    </location>
</feature>
<organism evidence="2 3">
    <name type="scientific">Cladobotryum mycophilum</name>
    <dbReference type="NCBI Taxonomy" id="491253"/>
    <lineage>
        <taxon>Eukaryota</taxon>
        <taxon>Fungi</taxon>
        <taxon>Dikarya</taxon>
        <taxon>Ascomycota</taxon>
        <taxon>Pezizomycotina</taxon>
        <taxon>Sordariomycetes</taxon>
        <taxon>Hypocreomycetidae</taxon>
        <taxon>Hypocreales</taxon>
        <taxon>Hypocreaceae</taxon>
        <taxon>Cladobotryum</taxon>
    </lineage>
</organism>
<feature type="region of interest" description="Disordered" evidence="1">
    <location>
        <begin position="1"/>
        <end position="31"/>
    </location>
</feature>
<feature type="compositionally biased region" description="Basic and acidic residues" evidence="1">
    <location>
        <begin position="458"/>
        <end position="467"/>
    </location>
</feature>
<feature type="compositionally biased region" description="Basic residues" evidence="1">
    <location>
        <begin position="434"/>
        <end position="444"/>
    </location>
</feature>
<evidence type="ECO:0000313" key="2">
    <source>
        <dbReference type="EMBL" id="KAK5987173.1"/>
    </source>
</evidence>
<reference evidence="2 3" key="1">
    <citation type="submission" date="2024-01" db="EMBL/GenBank/DDBJ databases">
        <title>Complete genome of Cladobotryum mycophilum ATHUM6906.</title>
        <authorList>
            <person name="Christinaki A.C."/>
            <person name="Myridakis A.I."/>
            <person name="Kouvelis V.N."/>
        </authorList>
    </citation>
    <scope>NUCLEOTIDE SEQUENCE [LARGE SCALE GENOMIC DNA]</scope>
    <source>
        <strain evidence="2 3">ATHUM6906</strain>
    </source>
</reference>
<keyword evidence="3" id="KW-1185">Reference proteome</keyword>
<comment type="caution">
    <text evidence="2">The sequence shown here is derived from an EMBL/GenBank/DDBJ whole genome shotgun (WGS) entry which is preliminary data.</text>
</comment>
<name>A0ABR0S4T4_9HYPO</name>